<reference evidence="1 2" key="1">
    <citation type="submission" date="2014-11" db="EMBL/GenBank/DDBJ databases">
        <title>Symbiosis island explosion on the genome of extra-slow-growing strains of soybean bradyrhizobia with massive insertion sequences.</title>
        <authorList>
            <person name="Iida T."/>
            <person name="Minamisawa K."/>
        </authorList>
    </citation>
    <scope>NUCLEOTIDE SEQUENCE [LARGE SCALE GENOMIC DNA]</scope>
    <source>
        <strain evidence="1 2">NK6</strain>
    </source>
</reference>
<gene>
    <name evidence="1" type="ORF">NK6_6292</name>
</gene>
<protein>
    <submittedName>
        <fullName evidence="1">Uncharacterized protein</fullName>
    </submittedName>
</protein>
<evidence type="ECO:0000313" key="2">
    <source>
        <dbReference type="Proteomes" id="UP000063308"/>
    </source>
</evidence>
<name>A0A0E3VVN0_9BRAD</name>
<evidence type="ECO:0000313" key="1">
    <source>
        <dbReference type="EMBL" id="BAR59445.1"/>
    </source>
</evidence>
<sequence length="31" mass="3196">MGQSGHGNGLKSGRCMVRRFAPSVNAPADHG</sequence>
<dbReference type="Proteomes" id="UP000063308">
    <property type="component" value="Chromosome"/>
</dbReference>
<accession>A0A0E3VVN0</accession>
<proteinExistence type="predicted"/>
<dbReference type="EMBL" id="AP014685">
    <property type="protein sequence ID" value="BAR59445.1"/>
    <property type="molecule type" value="Genomic_DNA"/>
</dbReference>
<dbReference type="AlphaFoldDB" id="A0A0E3VVN0"/>
<organism evidence="1 2">
    <name type="scientific">Bradyrhizobium diazoefficiens</name>
    <dbReference type="NCBI Taxonomy" id="1355477"/>
    <lineage>
        <taxon>Bacteria</taxon>
        <taxon>Pseudomonadati</taxon>
        <taxon>Pseudomonadota</taxon>
        <taxon>Alphaproteobacteria</taxon>
        <taxon>Hyphomicrobiales</taxon>
        <taxon>Nitrobacteraceae</taxon>
        <taxon>Bradyrhizobium</taxon>
    </lineage>
</organism>